<dbReference type="SUPFAM" id="SSF88946">
    <property type="entry name" value="Sigma2 domain of RNA polymerase sigma factors"/>
    <property type="match status" value="1"/>
</dbReference>
<sequence>MRLIVNALRAIGETRVADEDPLPPSDRLIVGSSLALEDLYRSQSGRLQRYFANNQARQDAADLVQESFARLAEAGRDPARRIEEPEAYLGRVATNLLRNRARSALQRSLAQQIQAEEAGLTAPDMIAALEARDMLARLQAALEKLKPRTREIFLAHRVDGMSYRDIAAEHGLSIKGVEWHMRKAIAQLDRALRAR</sequence>
<dbReference type="InterPro" id="IPR014284">
    <property type="entry name" value="RNA_pol_sigma-70_dom"/>
</dbReference>
<keyword evidence="3" id="KW-0731">Sigma factor</keyword>
<dbReference type="Pfam" id="PF08281">
    <property type="entry name" value="Sigma70_r4_2"/>
    <property type="match status" value="1"/>
</dbReference>
<evidence type="ECO:0000259" key="6">
    <source>
        <dbReference type="Pfam" id="PF08281"/>
    </source>
</evidence>
<dbReference type="InterPro" id="IPR036388">
    <property type="entry name" value="WH-like_DNA-bd_sf"/>
</dbReference>
<comment type="caution">
    <text evidence="7">The sequence shown here is derived from an EMBL/GenBank/DDBJ whole genome shotgun (WGS) entry which is preliminary data.</text>
</comment>
<evidence type="ECO:0000256" key="2">
    <source>
        <dbReference type="ARBA" id="ARBA00023015"/>
    </source>
</evidence>
<comment type="similarity">
    <text evidence="1">Belongs to the sigma-70 factor family. ECF subfamily.</text>
</comment>
<organism evidence="7 8">
    <name type="scientific">Sphingobium yanoikuyae</name>
    <name type="common">Sphingomonas yanoikuyae</name>
    <dbReference type="NCBI Taxonomy" id="13690"/>
    <lineage>
        <taxon>Bacteria</taxon>
        <taxon>Pseudomonadati</taxon>
        <taxon>Pseudomonadota</taxon>
        <taxon>Alphaproteobacteria</taxon>
        <taxon>Sphingomonadales</taxon>
        <taxon>Sphingomonadaceae</taxon>
        <taxon>Sphingobium</taxon>
    </lineage>
</organism>
<evidence type="ECO:0000313" key="7">
    <source>
        <dbReference type="EMBL" id="KEZ21060.1"/>
    </source>
</evidence>
<evidence type="ECO:0000256" key="4">
    <source>
        <dbReference type="ARBA" id="ARBA00023163"/>
    </source>
</evidence>
<dbReference type="GO" id="GO:0016987">
    <property type="term" value="F:sigma factor activity"/>
    <property type="evidence" value="ECO:0007669"/>
    <property type="project" value="UniProtKB-KW"/>
</dbReference>
<dbReference type="PATRIC" id="fig|13690.10.peg.529"/>
<feature type="domain" description="RNA polymerase sigma factor 70 region 4 type 2" evidence="6">
    <location>
        <begin position="136"/>
        <end position="188"/>
    </location>
</feature>
<dbReference type="Gene3D" id="1.10.10.10">
    <property type="entry name" value="Winged helix-like DNA-binding domain superfamily/Winged helix DNA-binding domain"/>
    <property type="match status" value="1"/>
</dbReference>
<dbReference type="Pfam" id="PF04542">
    <property type="entry name" value="Sigma70_r2"/>
    <property type="match status" value="1"/>
</dbReference>
<dbReference type="Proteomes" id="UP000028534">
    <property type="component" value="Unassembled WGS sequence"/>
</dbReference>
<accession>A0A084ESW8</accession>
<dbReference type="PANTHER" id="PTHR43133">
    <property type="entry name" value="RNA POLYMERASE ECF-TYPE SIGMA FACTO"/>
    <property type="match status" value="1"/>
</dbReference>
<evidence type="ECO:0000256" key="3">
    <source>
        <dbReference type="ARBA" id="ARBA00023082"/>
    </source>
</evidence>
<keyword evidence="2" id="KW-0805">Transcription regulation</keyword>
<dbReference type="Gene3D" id="1.10.1740.10">
    <property type="match status" value="1"/>
</dbReference>
<protein>
    <submittedName>
        <fullName evidence="7">Sigma-70 family RNA polymerase sigma factor</fullName>
    </submittedName>
</protein>
<dbReference type="EMBL" id="JGVR01000002">
    <property type="protein sequence ID" value="KEZ21060.1"/>
    <property type="molecule type" value="Genomic_DNA"/>
</dbReference>
<dbReference type="InterPro" id="IPR039425">
    <property type="entry name" value="RNA_pol_sigma-70-like"/>
</dbReference>
<dbReference type="InterPro" id="IPR007627">
    <property type="entry name" value="RNA_pol_sigma70_r2"/>
</dbReference>
<keyword evidence="4" id="KW-0804">Transcription</keyword>
<dbReference type="NCBIfam" id="TIGR02937">
    <property type="entry name" value="sigma70-ECF"/>
    <property type="match status" value="1"/>
</dbReference>
<dbReference type="GO" id="GO:0003677">
    <property type="term" value="F:DNA binding"/>
    <property type="evidence" value="ECO:0007669"/>
    <property type="project" value="InterPro"/>
</dbReference>
<dbReference type="eggNOG" id="COG1595">
    <property type="taxonomic scope" value="Bacteria"/>
</dbReference>
<dbReference type="SUPFAM" id="SSF88659">
    <property type="entry name" value="Sigma3 and sigma4 domains of RNA polymerase sigma factors"/>
    <property type="match status" value="1"/>
</dbReference>
<evidence type="ECO:0000259" key="5">
    <source>
        <dbReference type="Pfam" id="PF04542"/>
    </source>
</evidence>
<dbReference type="InterPro" id="IPR013324">
    <property type="entry name" value="RNA_pol_sigma_r3/r4-like"/>
</dbReference>
<evidence type="ECO:0000256" key="1">
    <source>
        <dbReference type="ARBA" id="ARBA00010641"/>
    </source>
</evidence>
<evidence type="ECO:0000313" key="8">
    <source>
        <dbReference type="Proteomes" id="UP000028534"/>
    </source>
</evidence>
<feature type="domain" description="RNA polymerase sigma-70 region 2" evidence="5">
    <location>
        <begin position="49"/>
        <end position="104"/>
    </location>
</feature>
<proteinExistence type="inferred from homology"/>
<dbReference type="InterPro" id="IPR013325">
    <property type="entry name" value="RNA_pol_sigma_r2"/>
</dbReference>
<name>A0A084ESW8_SPHYA</name>
<dbReference type="GO" id="GO:0006352">
    <property type="term" value="P:DNA-templated transcription initiation"/>
    <property type="evidence" value="ECO:0007669"/>
    <property type="project" value="InterPro"/>
</dbReference>
<reference evidence="7 8" key="1">
    <citation type="submission" date="2014-03" db="EMBL/GenBank/DDBJ databases">
        <title>Genome sequence of Sphingobium yanoikuyae B1.</title>
        <authorList>
            <person name="Gan H.M."/>
            <person name="Gan H.Y."/>
            <person name="Savka M.A."/>
        </authorList>
    </citation>
    <scope>NUCLEOTIDE SEQUENCE [LARGE SCALE GENOMIC DNA]</scope>
    <source>
        <strain evidence="7 8">B1</strain>
    </source>
</reference>
<dbReference type="PANTHER" id="PTHR43133:SF63">
    <property type="entry name" value="RNA POLYMERASE SIGMA FACTOR FECI-RELATED"/>
    <property type="match status" value="1"/>
</dbReference>
<gene>
    <name evidence="7" type="ORF">CP98_00509</name>
</gene>
<dbReference type="AlphaFoldDB" id="A0A084ESW8"/>
<dbReference type="InterPro" id="IPR013249">
    <property type="entry name" value="RNA_pol_sigma70_r4_t2"/>
</dbReference>
<dbReference type="RefSeq" id="WP_037516589.1">
    <property type="nucleotide sequence ID" value="NZ_JGVR01000002.1"/>
</dbReference>